<dbReference type="SUPFAM" id="SSF55486">
    <property type="entry name" value="Metalloproteases ('zincins'), catalytic domain"/>
    <property type="match status" value="1"/>
</dbReference>
<name>A0A5D4SXP6_9BACI</name>
<evidence type="ECO:0000313" key="9">
    <source>
        <dbReference type="EMBL" id="TYS68190.1"/>
    </source>
</evidence>
<comment type="similarity">
    <text evidence="6">Belongs to the peptidase M3B family.</text>
</comment>
<accession>A0A5D4SXP6</accession>
<comment type="caution">
    <text evidence="9">The sequence shown here is derived from an EMBL/GenBank/DDBJ whole genome shotgun (WGS) entry which is preliminary data.</text>
</comment>
<dbReference type="InterPro" id="IPR001567">
    <property type="entry name" value="Pept_M3A_M3B_dom"/>
</dbReference>
<keyword evidence="5 6" id="KW-0482">Metalloprotease</keyword>
<dbReference type="InterPro" id="IPR042088">
    <property type="entry name" value="OligoPept_F_C"/>
</dbReference>
<feature type="domain" description="Peptidase M3A/M3B catalytic" evidence="7">
    <location>
        <begin position="227"/>
        <end position="610"/>
    </location>
</feature>
<evidence type="ECO:0000256" key="4">
    <source>
        <dbReference type="ARBA" id="ARBA00022833"/>
    </source>
</evidence>
<dbReference type="EC" id="3.4.24.-" evidence="6"/>
<evidence type="ECO:0000259" key="7">
    <source>
        <dbReference type="Pfam" id="PF01432"/>
    </source>
</evidence>
<reference evidence="9 10" key="1">
    <citation type="submission" date="2019-08" db="EMBL/GenBank/DDBJ databases">
        <title>Bacillus genomes from the desert of Cuatro Cienegas, Coahuila.</title>
        <authorList>
            <person name="Olmedo-Alvarez G."/>
        </authorList>
    </citation>
    <scope>NUCLEOTIDE SEQUENCE [LARGE SCALE GENOMIC DNA]</scope>
    <source>
        <strain evidence="9 10">CH28_1T</strain>
    </source>
</reference>
<keyword evidence="2 6" id="KW-0479">Metal-binding</keyword>
<evidence type="ECO:0000256" key="5">
    <source>
        <dbReference type="ARBA" id="ARBA00023049"/>
    </source>
</evidence>
<proteinExistence type="inferred from homology"/>
<dbReference type="InterPro" id="IPR045090">
    <property type="entry name" value="Pept_M3A_M3B"/>
</dbReference>
<keyword evidence="3 6" id="KW-0378">Hydrolase</keyword>
<dbReference type="Gene3D" id="1.20.140.70">
    <property type="entry name" value="Oligopeptidase f, N-terminal domain"/>
    <property type="match status" value="1"/>
</dbReference>
<dbReference type="Pfam" id="PF08439">
    <property type="entry name" value="Peptidase_M3_N"/>
    <property type="match status" value="1"/>
</dbReference>
<dbReference type="STRING" id="79883.GCA_001636495_02241"/>
<dbReference type="NCBIfam" id="TIGR00181">
    <property type="entry name" value="pepF"/>
    <property type="match status" value="1"/>
</dbReference>
<dbReference type="GO" id="GO:0006508">
    <property type="term" value="P:proteolysis"/>
    <property type="evidence" value="ECO:0007669"/>
    <property type="project" value="UniProtKB-KW"/>
</dbReference>
<keyword evidence="1 6" id="KW-0645">Protease</keyword>
<dbReference type="GO" id="GO:0006518">
    <property type="term" value="P:peptide metabolic process"/>
    <property type="evidence" value="ECO:0007669"/>
    <property type="project" value="TreeGrafter"/>
</dbReference>
<dbReference type="PANTHER" id="PTHR11804:SF84">
    <property type="entry name" value="SACCHAROLYSIN"/>
    <property type="match status" value="1"/>
</dbReference>
<dbReference type="InterPro" id="IPR013647">
    <property type="entry name" value="OligopepF_N_dom"/>
</dbReference>
<dbReference type="GO" id="GO:0004222">
    <property type="term" value="F:metalloendopeptidase activity"/>
    <property type="evidence" value="ECO:0007669"/>
    <property type="project" value="UniProtKB-UniRule"/>
</dbReference>
<feature type="domain" description="Oligopeptidase F N-terminal" evidence="8">
    <location>
        <begin position="141"/>
        <end position="202"/>
    </location>
</feature>
<dbReference type="InterPro" id="IPR004438">
    <property type="entry name" value="Peptidase_M3B"/>
</dbReference>
<comment type="cofactor">
    <cofactor evidence="6">
        <name>Zn(2+)</name>
        <dbReference type="ChEBI" id="CHEBI:29105"/>
    </cofactor>
    <text evidence="6">Binds 1 zinc ion.</text>
</comment>
<evidence type="ECO:0000256" key="1">
    <source>
        <dbReference type="ARBA" id="ARBA00022670"/>
    </source>
</evidence>
<dbReference type="EMBL" id="VTEV01000004">
    <property type="protein sequence ID" value="TYS68190.1"/>
    <property type="molecule type" value="Genomic_DNA"/>
</dbReference>
<dbReference type="Proteomes" id="UP000322524">
    <property type="component" value="Unassembled WGS sequence"/>
</dbReference>
<evidence type="ECO:0000313" key="10">
    <source>
        <dbReference type="Proteomes" id="UP000322524"/>
    </source>
</evidence>
<evidence type="ECO:0000256" key="6">
    <source>
        <dbReference type="RuleBase" id="RU368091"/>
    </source>
</evidence>
<comment type="function">
    <text evidence="6">Has oligopeptidase activity and degrades a variety of small bioactive peptides.</text>
</comment>
<evidence type="ECO:0000259" key="8">
    <source>
        <dbReference type="Pfam" id="PF08439"/>
    </source>
</evidence>
<gene>
    <name evidence="9" type="primary">pepF</name>
    <name evidence="9" type="ORF">FZC76_10620</name>
</gene>
<dbReference type="CDD" id="cd09608">
    <property type="entry name" value="M3B_PepF"/>
    <property type="match status" value="1"/>
</dbReference>
<sequence length="625" mass="72614">MKMKITRIITSLLITVMLSFTTILTYAESPTYKSRTDIPTAYKWNLQTLYKNETQWKQDVYKAKKLADRFAKKEEKLDNDIQILHLLEDYFELFRLMEKIFVYSRINLDVDISNTSAQALSDEGQNMMIYVVERTAWFSNELQEIEKDQWEKLMKSPKLTPYYSHLQDTYDEKIHSLPPEMEKILIKTMPIVNAPSELFTMMSKDLVLPSFKVKDKVYEMSAPLYSVYMSSKDREVRKAAFQTYYQTLRNYQDTFASMLANVVKANNFFATTRNYPSSLEAHLEGNDIDPKVYTQLIDTVEGGLPLFHRYLKLKEKYVGIDDSMHMYDLSAPSPYTKEEKIPYEEAKEIVIKGLSPIGEAYIKMLSKGLSSNWVDVYNTPGKATGAYQIGSYDSHPFVLLNYQGLPSDVLTLAHEMGHAMHSYFSNENQPYQDARYVTFTAEVSSTLQEHLLHKQLMDEAKTKEEKIHALYQYLEDFRVTLFRQTQFAEFEKIIHEMGQNEKPLHAEAIKSVYYDLNKKYYGKDMNVDKEISMEWARVPHFFHSSFYTYQYATSFAASAALAEQLEEGGTDAQNKIVKELFSSGGSLPPIDILKRAGVDMSKKEPIEESLKRFEELVNEFEELLH</sequence>
<dbReference type="GO" id="GO:0046872">
    <property type="term" value="F:metal ion binding"/>
    <property type="evidence" value="ECO:0007669"/>
    <property type="project" value="UniProtKB-UniRule"/>
</dbReference>
<dbReference type="Gene3D" id="1.10.1370.20">
    <property type="entry name" value="Oligoendopeptidase f, C-terminal domain"/>
    <property type="match status" value="1"/>
</dbReference>
<evidence type="ECO:0000256" key="2">
    <source>
        <dbReference type="ARBA" id="ARBA00022723"/>
    </source>
</evidence>
<evidence type="ECO:0000256" key="3">
    <source>
        <dbReference type="ARBA" id="ARBA00022801"/>
    </source>
</evidence>
<dbReference type="PANTHER" id="PTHR11804">
    <property type="entry name" value="PROTEASE M3 THIMET OLIGOPEPTIDASE-RELATED"/>
    <property type="match status" value="1"/>
</dbReference>
<organism evidence="9 10">
    <name type="scientific">Sutcliffiella horikoshii</name>
    <dbReference type="NCBI Taxonomy" id="79883"/>
    <lineage>
        <taxon>Bacteria</taxon>
        <taxon>Bacillati</taxon>
        <taxon>Bacillota</taxon>
        <taxon>Bacilli</taxon>
        <taxon>Bacillales</taxon>
        <taxon>Bacillaceae</taxon>
        <taxon>Sutcliffiella</taxon>
    </lineage>
</organism>
<dbReference type="Gene3D" id="1.10.287.830">
    <property type="entry name" value="putative peptidase helix hairpin domain like"/>
    <property type="match status" value="1"/>
</dbReference>
<dbReference type="OrthoDB" id="9766487at2"/>
<protein>
    <recommendedName>
        <fullName evidence="6">Oligopeptidase F</fullName>
        <ecNumber evidence="6">3.4.24.-</ecNumber>
    </recommendedName>
</protein>
<keyword evidence="4 6" id="KW-0862">Zinc</keyword>
<dbReference type="Pfam" id="PF01432">
    <property type="entry name" value="Peptidase_M3"/>
    <property type="match status" value="1"/>
</dbReference>
<dbReference type="AlphaFoldDB" id="A0A5D4SXP6"/>